<comment type="caution">
    <text evidence="18">The sequence shown here is derived from an EMBL/GenBank/DDBJ whole genome shotgun (WGS) entry which is preliminary data.</text>
</comment>
<evidence type="ECO:0000313" key="18">
    <source>
        <dbReference type="EMBL" id="KAK3203231.1"/>
    </source>
</evidence>
<evidence type="ECO:0000256" key="15">
    <source>
        <dbReference type="PROSITE-ProRule" id="PRU01356"/>
    </source>
</evidence>
<dbReference type="PANTHER" id="PTHR37928:SF2">
    <property type="entry name" value="GPI ANCHORED CFEM DOMAIN PROTEIN (AFU_ORTHOLOGUE AFUA_6G10580)"/>
    <property type="match status" value="1"/>
</dbReference>
<keyword evidence="10 15" id="KW-0408">Iron</keyword>
<comment type="subcellular location">
    <subcellularLocation>
        <location evidence="1">Cell membrane</location>
        <topology evidence="1">Lipid-anchor</topology>
        <topology evidence="1">GPI-anchor</topology>
    </subcellularLocation>
    <subcellularLocation>
        <location evidence="2">Secreted</location>
    </subcellularLocation>
</comment>
<keyword evidence="11" id="KW-0472">Membrane</keyword>
<evidence type="ECO:0000256" key="6">
    <source>
        <dbReference type="ARBA" id="ARBA00022617"/>
    </source>
</evidence>
<keyword evidence="5" id="KW-0964">Secreted</keyword>
<dbReference type="Proteomes" id="UP001280581">
    <property type="component" value="Unassembled WGS sequence"/>
</dbReference>
<comment type="caution">
    <text evidence="15">Lacks conserved residue(s) required for the propagation of feature annotation.</text>
</comment>
<dbReference type="InterPro" id="IPR051735">
    <property type="entry name" value="CFEM_domain"/>
</dbReference>
<organism evidence="18 19">
    <name type="scientific">Pseudopithomyces chartarum</name>
    <dbReference type="NCBI Taxonomy" id="1892770"/>
    <lineage>
        <taxon>Eukaryota</taxon>
        <taxon>Fungi</taxon>
        <taxon>Dikarya</taxon>
        <taxon>Ascomycota</taxon>
        <taxon>Pezizomycotina</taxon>
        <taxon>Dothideomycetes</taxon>
        <taxon>Pleosporomycetidae</taxon>
        <taxon>Pleosporales</taxon>
        <taxon>Massarineae</taxon>
        <taxon>Didymosphaeriaceae</taxon>
        <taxon>Pseudopithomyces</taxon>
    </lineage>
</organism>
<dbReference type="InterPro" id="IPR008427">
    <property type="entry name" value="Extracellular_membr_CFEM_dom"/>
</dbReference>
<feature type="chain" id="PRO_5042987077" description="CFEM domain-containing protein" evidence="16">
    <location>
        <begin position="18"/>
        <end position="158"/>
    </location>
</feature>
<evidence type="ECO:0000256" key="10">
    <source>
        <dbReference type="ARBA" id="ARBA00023004"/>
    </source>
</evidence>
<evidence type="ECO:0000256" key="11">
    <source>
        <dbReference type="ARBA" id="ARBA00023136"/>
    </source>
</evidence>
<feature type="disulfide bond" evidence="15">
    <location>
        <begin position="40"/>
        <end position="47"/>
    </location>
</feature>
<reference evidence="18 19" key="1">
    <citation type="submission" date="2021-02" db="EMBL/GenBank/DDBJ databases">
        <title>Genome assembly of Pseudopithomyces chartarum.</title>
        <authorList>
            <person name="Jauregui R."/>
            <person name="Singh J."/>
            <person name="Voisey C."/>
        </authorList>
    </citation>
    <scope>NUCLEOTIDE SEQUENCE [LARGE SCALE GENOMIC DNA]</scope>
    <source>
        <strain evidence="18 19">AGR01</strain>
    </source>
</reference>
<keyword evidence="4" id="KW-1003">Cell membrane</keyword>
<evidence type="ECO:0000256" key="7">
    <source>
        <dbReference type="ARBA" id="ARBA00022622"/>
    </source>
</evidence>
<keyword evidence="19" id="KW-1185">Reference proteome</keyword>
<evidence type="ECO:0000256" key="5">
    <source>
        <dbReference type="ARBA" id="ARBA00022525"/>
    </source>
</evidence>
<feature type="domain" description="CFEM" evidence="17">
    <location>
        <begin position="1"/>
        <end position="114"/>
    </location>
</feature>
<evidence type="ECO:0000256" key="9">
    <source>
        <dbReference type="ARBA" id="ARBA00022729"/>
    </source>
</evidence>
<evidence type="ECO:0000256" key="4">
    <source>
        <dbReference type="ARBA" id="ARBA00022475"/>
    </source>
</evidence>
<dbReference type="GO" id="GO:0098552">
    <property type="term" value="C:side of membrane"/>
    <property type="evidence" value="ECO:0007669"/>
    <property type="project" value="UniProtKB-KW"/>
</dbReference>
<protein>
    <recommendedName>
        <fullName evidence="17">CFEM domain-containing protein</fullName>
    </recommendedName>
</protein>
<proteinExistence type="inferred from homology"/>
<dbReference type="EMBL" id="WVTA01000011">
    <property type="protein sequence ID" value="KAK3203231.1"/>
    <property type="molecule type" value="Genomic_DNA"/>
</dbReference>
<evidence type="ECO:0000256" key="2">
    <source>
        <dbReference type="ARBA" id="ARBA00004613"/>
    </source>
</evidence>
<evidence type="ECO:0000256" key="12">
    <source>
        <dbReference type="ARBA" id="ARBA00023157"/>
    </source>
</evidence>
<feature type="signal peptide" evidence="16">
    <location>
        <begin position="1"/>
        <end position="17"/>
    </location>
</feature>
<sequence length="158" mass="14954">MRFSILALGAVCAVASAQSLGDIPQCALACFAAAVPASGCSLTDQKCQCTTGKSKIEDSITQCVPGKCSAEDIAKLAPAVTKLCAAAGVTISDLPTSAAATESGASKTGSGSVSATASATSGSASSTTSEPAQSTGGAVANGVSIGAVALGVVAAFGF</sequence>
<evidence type="ECO:0000313" key="19">
    <source>
        <dbReference type="Proteomes" id="UP001280581"/>
    </source>
</evidence>
<dbReference type="PROSITE" id="PS52012">
    <property type="entry name" value="CFEM"/>
    <property type="match status" value="1"/>
</dbReference>
<dbReference type="GO" id="GO:0005576">
    <property type="term" value="C:extracellular region"/>
    <property type="evidence" value="ECO:0007669"/>
    <property type="project" value="UniProtKB-SubCell"/>
</dbReference>
<dbReference type="PANTHER" id="PTHR37928">
    <property type="entry name" value="CFEM DOMAIN PROTEIN (AFU_ORTHOLOGUE AFUA_6G14090)"/>
    <property type="match status" value="1"/>
</dbReference>
<keyword evidence="7" id="KW-0336">GPI-anchor</keyword>
<keyword evidence="9 16" id="KW-0732">Signal</keyword>
<evidence type="ECO:0000256" key="3">
    <source>
        <dbReference type="ARBA" id="ARBA00010031"/>
    </source>
</evidence>
<dbReference type="AlphaFoldDB" id="A0AAN6LU19"/>
<dbReference type="SMART" id="SM00747">
    <property type="entry name" value="CFEM"/>
    <property type="match status" value="1"/>
</dbReference>
<dbReference type="Pfam" id="PF05730">
    <property type="entry name" value="CFEM"/>
    <property type="match status" value="1"/>
</dbReference>
<keyword evidence="13" id="KW-0325">Glycoprotein</keyword>
<evidence type="ECO:0000256" key="1">
    <source>
        <dbReference type="ARBA" id="ARBA00004609"/>
    </source>
</evidence>
<feature type="binding site" description="axial binding residue" evidence="15">
    <location>
        <position position="44"/>
    </location>
    <ligand>
        <name>heme</name>
        <dbReference type="ChEBI" id="CHEBI:30413"/>
    </ligand>
    <ligandPart>
        <name>Fe</name>
        <dbReference type="ChEBI" id="CHEBI:18248"/>
    </ligandPart>
</feature>
<gene>
    <name evidence="18" type="ORF">GRF29_112g613852</name>
</gene>
<comment type="similarity">
    <text evidence="3">Belongs to the RBT5 family.</text>
</comment>
<evidence type="ECO:0000259" key="17">
    <source>
        <dbReference type="PROSITE" id="PS52012"/>
    </source>
</evidence>
<accession>A0AAN6LU19</accession>
<dbReference type="GO" id="GO:0005886">
    <property type="term" value="C:plasma membrane"/>
    <property type="evidence" value="ECO:0007669"/>
    <property type="project" value="UniProtKB-SubCell"/>
</dbReference>
<name>A0AAN6LU19_9PLEO</name>
<keyword evidence="6 15" id="KW-0349">Heme</keyword>
<keyword evidence="12 15" id="KW-1015">Disulfide bond</keyword>
<keyword evidence="8 15" id="KW-0479">Metal-binding</keyword>
<keyword evidence="14" id="KW-0449">Lipoprotein</keyword>
<evidence type="ECO:0000256" key="14">
    <source>
        <dbReference type="ARBA" id="ARBA00023288"/>
    </source>
</evidence>
<dbReference type="GO" id="GO:0046872">
    <property type="term" value="F:metal ion binding"/>
    <property type="evidence" value="ECO:0007669"/>
    <property type="project" value="UniProtKB-UniRule"/>
</dbReference>
<evidence type="ECO:0000256" key="16">
    <source>
        <dbReference type="SAM" id="SignalP"/>
    </source>
</evidence>
<evidence type="ECO:0000256" key="8">
    <source>
        <dbReference type="ARBA" id="ARBA00022723"/>
    </source>
</evidence>
<evidence type="ECO:0000256" key="13">
    <source>
        <dbReference type="ARBA" id="ARBA00023180"/>
    </source>
</evidence>